<keyword evidence="3" id="KW-1185">Reference proteome</keyword>
<comment type="caution">
    <text evidence="2">The sequence shown here is derived from an EMBL/GenBank/DDBJ whole genome shotgun (WGS) entry which is preliminary data.</text>
</comment>
<dbReference type="EMBL" id="JACBYW010000005">
    <property type="protein sequence ID" value="NYH79844.1"/>
    <property type="molecule type" value="Genomic_DNA"/>
</dbReference>
<dbReference type="InterPro" id="IPR021678">
    <property type="entry name" value="DUF3263"/>
</dbReference>
<reference evidence="2 3" key="1">
    <citation type="submission" date="2020-07" db="EMBL/GenBank/DDBJ databases">
        <title>Genomic Encyclopedia of Type Strains, Phase III (KMG-III): the genomes of soil and plant-associated and newly described type strains.</title>
        <authorList>
            <person name="Whitman W."/>
        </authorList>
    </citation>
    <scope>NUCLEOTIDE SEQUENCE [LARGE SCALE GENOMIC DNA]</scope>
    <source>
        <strain evidence="2 3">CECT 8576</strain>
    </source>
</reference>
<accession>A0A852YXL3</accession>
<feature type="region of interest" description="Disordered" evidence="1">
    <location>
        <begin position="68"/>
        <end position="90"/>
    </location>
</feature>
<name>A0A852YXL3_9ACTN</name>
<proteinExistence type="predicted"/>
<dbReference type="AlphaFoldDB" id="A0A852YXL3"/>
<dbReference type="Pfam" id="PF11662">
    <property type="entry name" value="DUF3263"/>
    <property type="match status" value="1"/>
</dbReference>
<evidence type="ECO:0000256" key="1">
    <source>
        <dbReference type="SAM" id="MobiDB-lite"/>
    </source>
</evidence>
<evidence type="ECO:0000313" key="2">
    <source>
        <dbReference type="EMBL" id="NYH79844.1"/>
    </source>
</evidence>
<gene>
    <name evidence="2" type="ORF">FHR84_003182</name>
</gene>
<dbReference type="RefSeq" id="WP_179536202.1">
    <property type="nucleotide sequence ID" value="NZ_JACBYW010000005.1"/>
</dbReference>
<protein>
    <recommendedName>
        <fullName evidence="4">DUF3263 domain-containing protein</fullName>
    </recommendedName>
</protein>
<sequence length="90" mass="10591">MNDTDRAILDFENEWWRHSGTKERLVQERFGLSSTRYYQRLNRLLDDPEALERAPALVNRLLRVRDSKAVRDPSEPARAPVEDERGEPRG</sequence>
<dbReference type="Proteomes" id="UP000548304">
    <property type="component" value="Unassembled WGS sequence"/>
</dbReference>
<organism evidence="2 3">
    <name type="scientific">Actinopolyspora biskrensis</name>
    <dbReference type="NCBI Taxonomy" id="1470178"/>
    <lineage>
        <taxon>Bacteria</taxon>
        <taxon>Bacillati</taxon>
        <taxon>Actinomycetota</taxon>
        <taxon>Actinomycetes</taxon>
        <taxon>Actinopolysporales</taxon>
        <taxon>Actinopolysporaceae</taxon>
        <taxon>Actinopolyspora</taxon>
    </lineage>
</organism>
<evidence type="ECO:0000313" key="3">
    <source>
        <dbReference type="Proteomes" id="UP000548304"/>
    </source>
</evidence>
<evidence type="ECO:0008006" key="4">
    <source>
        <dbReference type="Google" id="ProtNLM"/>
    </source>
</evidence>